<evidence type="ECO:0000313" key="2">
    <source>
        <dbReference type="EMBL" id="KAL0366469.1"/>
    </source>
</evidence>
<comment type="caution">
    <text evidence="2">The sequence shown here is derived from an EMBL/GenBank/DDBJ whole genome shotgun (WGS) entry which is preliminary data.</text>
</comment>
<feature type="region of interest" description="Disordered" evidence="1">
    <location>
        <begin position="1"/>
        <end position="33"/>
    </location>
</feature>
<name>A0AAW2QF14_SESRA</name>
<organism evidence="2">
    <name type="scientific">Sesamum radiatum</name>
    <name type="common">Black benniseed</name>
    <dbReference type="NCBI Taxonomy" id="300843"/>
    <lineage>
        <taxon>Eukaryota</taxon>
        <taxon>Viridiplantae</taxon>
        <taxon>Streptophyta</taxon>
        <taxon>Embryophyta</taxon>
        <taxon>Tracheophyta</taxon>
        <taxon>Spermatophyta</taxon>
        <taxon>Magnoliopsida</taxon>
        <taxon>eudicotyledons</taxon>
        <taxon>Gunneridae</taxon>
        <taxon>Pentapetalae</taxon>
        <taxon>asterids</taxon>
        <taxon>lamiids</taxon>
        <taxon>Lamiales</taxon>
        <taxon>Pedaliaceae</taxon>
        <taxon>Sesamum</taxon>
    </lineage>
</organism>
<feature type="compositionally biased region" description="Basic and acidic residues" evidence="1">
    <location>
        <begin position="70"/>
        <end position="83"/>
    </location>
</feature>
<dbReference type="AlphaFoldDB" id="A0AAW2QF14"/>
<gene>
    <name evidence="2" type="ORF">Sradi_3537000</name>
</gene>
<protein>
    <submittedName>
        <fullName evidence="2">Uncharacterized protein</fullName>
    </submittedName>
</protein>
<reference evidence="2" key="1">
    <citation type="submission" date="2020-06" db="EMBL/GenBank/DDBJ databases">
        <authorList>
            <person name="Li T."/>
            <person name="Hu X."/>
            <person name="Zhang T."/>
            <person name="Song X."/>
            <person name="Zhang H."/>
            <person name="Dai N."/>
            <person name="Sheng W."/>
            <person name="Hou X."/>
            <person name="Wei L."/>
        </authorList>
    </citation>
    <scope>NUCLEOTIDE SEQUENCE</scope>
    <source>
        <strain evidence="2">G02</strain>
        <tissue evidence="2">Leaf</tissue>
    </source>
</reference>
<dbReference type="EMBL" id="JACGWJ010000015">
    <property type="protein sequence ID" value="KAL0366469.1"/>
    <property type="molecule type" value="Genomic_DNA"/>
</dbReference>
<proteinExistence type="predicted"/>
<reference evidence="2" key="2">
    <citation type="journal article" date="2024" name="Plant">
        <title>Genomic evolution and insights into agronomic trait innovations of Sesamum species.</title>
        <authorList>
            <person name="Miao H."/>
            <person name="Wang L."/>
            <person name="Qu L."/>
            <person name="Liu H."/>
            <person name="Sun Y."/>
            <person name="Le M."/>
            <person name="Wang Q."/>
            <person name="Wei S."/>
            <person name="Zheng Y."/>
            <person name="Lin W."/>
            <person name="Duan Y."/>
            <person name="Cao H."/>
            <person name="Xiong S."/>
            <person name="Wang X."/>
            <person name="Wei L."/>
            <person name="Li C."/>
            <person name="Ma Q."/>
            <person name="Ju M."/>
            <person name="Zhao R."/>
            <person name="Li G."/>
            <person name="Mu C."/>
            <person name="Tian Q."/>
            <person name="Mei H."/>
            <person name="Zhang T."/>
            <person name="Gao T."/>
            <person name="Zhang H."/>
        </authorList>
    </citation>
    <scope>NUCLEOTIDE SEQUENCE</scope>
    <source>
        <strain evidence="2">G02</strain>
    </source>
</reference>
<accession>A0AAW2QF14</accession>
<feature type="region of interest" description="Disordered" evidence="1">
    <location>
        <begin position="56"/>
        <end position="89"/>
    </location>
</feature>
<evidence type="ECO:0000256" key="1">
    <source>
        <dbReference type="SAM" id="MobiDB-lite"/>
    </source>
</evidence>
<sequence>MNQGSGLHEGLPDSYNGLKVQVSQKQSGDAGRSCHINHNLSDDDDLFSKMGAPRIGRKYQFGSSNSDAEIEYRRGRSLREGRSRSRREH</sequence>